<reference evidence="1 2" key="1">
    <citation type="journal article" date="2010" name="Int. J. Syst. Evol. Microbiol.">
        <title>Vagococcus penaei sp. nov., isolated from spoilage microbiota of cooked shrimp (Penaeus vannamei).</title>
        <authorList>
            <person name="Jaffres E."/>
            <person name="Prevost H."/>
            <person name="Rossero A."/>
            <person name="Joffraud J.J."/>
            <person name="Dousset X."/>
        </authorList>
    </citation>
    <scope>NUCLEOTIDE SEQUENCE [LARGE SCALE GENOMIC DNA]</scope>
    <source>
        <strain evidence="1 2">CD276</strain>
    </source>
</reference>
<dbReference type="EMBL" id="CP019609">
    <property type="protein sequence ID" value="AQP54633.1"/>
    <property type="molecule type" value="Genomic_DNA"/>
</dbReference>
<dbReference type="OrthoDB" id="2057768at2"/>
<keyword evidence="2" id="KW-1185">Reference proteome</keyword>
<keyword evidence="1" id="KW-0378">Hydrolase</keyword>
<evidence type="ECO:0000313" key="1">
    <source>
        <dbReference type="EMBL" id="AQP54633.1"/>
    </source>
</evidence>
<dbReference type="InterPro" id="IPR019064">
    <property type="entry name" value="Restrct_endonuc_II_NlaIV"/>
</dbReference>
<dbReference type="GO" id="GO:0009036">
    <property type="term" value="F:type II site-specific deoxyribonuclease activity"/>
    <property type="evidence" value="ECO:0007669"/>
    <property type="project" value="InterPro"/>
</dbReference>
<organism evidence="1 2">
    <name type="scientific">Vagococcus penaei</name>
    <dbReference type="NCBI Taxonomy" id="633807"/>
    <lineage>
        <taxon>Bacteria</taxon>
        <taxon>Bacillati</taxon>
        <taxon>Bacillota</taxon>
        <taxon>Bacilli</taxon>
        <taxon>Lactobacillales</taxon>
        <taxon>Enterococcaceae</taxon>
        <taxon>Vagococcus</taxon>
    </lineage>
</organism>
<sequence length="220" mass="25631">MKNLDELYELALKDIKGQIGTITITIGGTPKISSTNDIIGNCVQEWIPQWLEDNGLDLTVNKQTQVFPDFIAKIDGKEYNMEVKCFNLNNGPGFDLANFGGFYDSIYKDPTKLNAKYLVFAYRPTTHGFRIEEVYMKNLWELTKRTPKYPVSLQVKREQPYAIRPSNFHTRPNEMFSTRREFLEAIKEVREMFPFDGSVDPDMWFSEIERNFQKLTGEEL</sequence>
<dbReference type="AlphaFoldDB" id="A0A1Q2D8V7"/>
<accession>A0A1Q2D8V7</accession>
<dbReference type="Proteomes" id="UP000188246">
    <property type="component" value="Chromosome"/>
</dbReference>
<proteinExistence type="predicted"/>
<keyword evidence="1" id="KW-0540">Nuclease</keyword>
<protein>
    <submittedName>
        <fullName evidence="1">Restriction endonuclease</fullName>
    </submittedName>
</protein>
<dbReference type="RefSeq" id="WP_077276720.1">
    <property type="nucleotide sequence ID" value="NZ_CP019609.1"/>
</dbReference>
<gene>
    <name evidence="1" type="ORF">BW732_10735</name>
</gene>
<keyword evidence="1" id="KW-0255">Endonuclease</keyword>
<dbReference type="KEGG" id="vpi:BW732_10735"/>
<dbReference type="Pfam" id="PF09564">
    <property type="entry name" value="RE_NgoBV"/>
    <property type="match status" value="1"/>
</dbReference>
<evidence type="ECO:0000313" key="2">
    <source>
        <dbReference type="Proteomes" id="UP000188246"/>
    </source>
</evidence>
<name>A0A1Q2D8V7_9ENTE</name>